<dbReference type="RefSeq" id="WP_023053263.1">
    <property type="nucleotide sequence ID" value="NZ_AWXA01000015.1"/>
</dbReference>
<reference evidence="2 3" key="1">
    <citation type="submission" date="2013-09" db="EMBL/GenBank/DDBJ databases">
        <authorList>
            <person name="Durkin A.S."/>
            <person name="Haft D.R."/>
            <person name="McCorrison J."/>
            <person name="Torralba M."/>
            <person name="Gillis M."/>
            <person name="Haft D.H."/>
            <person name="Methe B."/>
            <person name="Sutton G."/>
            <person name="Nelson K.E."/>
        </authorList>
    </citation>
    <scope>NUCLEOTIDE SEQUENCE [LARGE SCALE GENOMIC DNA]</scope>
    <source>
        <strain evidence="2 3">BV3C16-1</strain>
    </source>
</reference>
<dbReference type="GO" id="GO:0006260">
    <property type="term" value="P:DNA replication"/>
    <property type="evidence" value="ECO:0007669"/>
    <property type="project" value="TreeGrafter"/>
</dbReference>
<dbReference type="OrthoDB" id="1655960at2"/>
<dbReference type="GO" id="GO:0005524">
    <property type="term" value="F:ATP binding"/>
    <property type="evidence" value="ECO:0007669"/>
    <property type="project" value="UniProtKB-KW"/>
</dbReference>
<evidence type="ECO:0000313" key="2">
    <source>
        <dbReference type="EMBL" id="ERT60777.1"/>
    </source>
</evidence>
<keyword evidence="3" id="KW-1185">Reference proteome</keyword>
<organism evidence="2 3">
    <name type="scientific">Megasphaera vaginalis</name>
    <name type="common">ex Srinivasan et al. 2021</name>
    <dbReference type="NCBI Taxonomy" id="1111454"/>
    <lineage>
        <taxon>Bacteria</taxon>
        <taxon>Bacillati</taxon>
        <taxon>Bacillota</taxon>
        <taxon>Negativicutes</taxon>
        <taxon>Veillonellales</taxon>
        <taxon>Veillonellaceae</taxon>
        <taxon>Megasphaera</taxon>
    </lineage>
</organism>
<dbReference type="InterPro" id="IPR027417">
    <property type="entry name" value="P-loop_NTPase"/>
</dbReference>
<keyword evidence="2" id="KW-0067">ATP-binding</keyword>
<dbReference type="PANTHER" id="PTHR30050">
    <property type="entry name" value="CHROMOSOMAL REPLICATION INITIATOR PROTEIN DNAA"/>
    <property type="match status" value="1"/>
</dbReference>
<dbReference type="AlphaFoldDB" id="U7UMV8"/>
<accession>U7UMV8</accession>
<comment type="caution">
    <text evidence="2">The sequence shown here is derived from an EMBL/GenBank/DDBJ whole genome shotgun (WGS) entry which is preliminary data.</text>
</comment>
<dbReference type="Proteomes" id="UP000017090">
    <property type="component" value="Unassembled WGS sequence"/>
</dbReference>
<evidence type="ECO:0000259" key="1">
    <source>
        <dbReference type="Pfam" id="PF00308"/>
    </source>
</evidence>
<dbReference type="InterPro" id="IPR013317">
    <property type="entry name" value="DnaA_dom"/>
</dbReference>
<feature type="domain" description="Chromosomal replication initiator protein DnaA ATPAse" evidence="1">
    <location>
        <begin position="93"/>
        <end position="257"/>
    </location>
</feature>
<name>U7UMV8_9FIRM</name>
<dbReference type="eggNOG" id="COG1484">
    <property type="taxonomic scope" value="Bacteria"/>
</dbReference>
<proteinExistence type="predicted"/>
<dbReference type="Pfam" id="PF00308">
    <property type="entry name" value="Bac_DnaA"/>
    <property type="match status" value="1"/>
</dbReference>
<dbReference type="PATRIC" id="fig|1111454.3.peg.760"/>
<dbReference type="SUPFAM" id="SSF52540">
    <property type="entry name" value="P-loop containing nucleoside triphosphate hydrolases"/>
    <property type="match status" value="1"/>
</dbReference>
<dbReference type="STRING" id="1111454.HMPREF1250_0279"/>
<gene>
    <name evidence="2" type="ORF">HMPREF1250_0279</name>
</gene>
<evidence type="ECO:0000313" key="3">
    <source>
        <dbReference type="Proteomes" id="UP000017090"/>
    </source>
</evidence>
<dbReference type="PANTHER" id="PTHR30050:SF10">
    <property type="entry name" value="PHAGE-LIKE ELEMENT PBSX PROTEIN XKDC"/>
    <property type="match status" value="1"/>
</dbReference>
<sequence length="279" mass="31738">MHPLMKALNNERESRYKLTIARMKTMAATRKISVTQSAPSDGIRCMKCGNTGWIHTITEDGYDTVTFCPACYERRQVVRRLKKSGISAKDYARYTLQSFNVARSSEAAQMKRAAEKYIEQYSDNGVGFGVFGRSGAGKTHLCIAICQELTKRYHTPHYYFSYRSEMPSLVKAAKSYKDDYEAVMTKWKTCKNLYIDDLFKLSGTVVDGHLTQVGRDELQIMFDIINARMVNHVTTLFSSEYSVKDITTVDEALGSRIYEMVSPFGLRVDGENQRLRGVI</sequence>
<keyword evidence="2" id="KW-0547">Nucleotide-binding</keyword>
<dbReference type="Gene3D" id="3.40.50.300">
    <property type="entry name" value="P-loop containing nucleotide triphosphate hydrolases"/>
    <property type="match status" value="1"/>
</dbReference>
<dbReference type="EMBL" id="AWXA01000015">
    <property type="protein sequence ID" value="ERT60777.1"/>
    <property type="molecule type" value="Genomic_DNA"/>
</dbReference>
<protein>
    <submittedName>
        <fullName evidence="2">IstB-like ATP-binding protein</fullName>
    </submittedName>
</protein>